<evidence type="ECO:0000256" key="4">
    <source>
        <dbReference type="ARBA" id="ARBA00023242"/>
    </source>
</evidence>
<evidence type="ECO:0000313" key="6">
    <source>
        <dbReference type="EMBL" id="KAG9321236.1"/>
    </source>
</evidence>
<dbReference type="Gene3D" id="1.10.20.10">
    <property type="entry name" value="Histone, subunit A"/>
    <property type="match status" value="1"/>
</dbReference>
<feature type="compositionally biased region" description="Low complexity" evidence="5">
    <location>
        <begin position="256"/>
        <end position="275"/>
    </location>
</feature>
<sequence length="492" mass="55016">MPLPATDKDGRQDVLLLKQQLAEALGDNGPSYWQALTDFVSGKLNRQEFDFYANLYLSRKNAPLHNQFILANIHNAQKEAPPPSTRSVGWAKGKKDKDGKLLKEKDPKRRKIKNQVMSLGKAERERIKSLKEHHKNSGVVRQKVKEHRSLKPLAPSIAQPGLLTEYNRGAYAPLCFDSKELPDFEAMKDRMTAVAMENGLMAGVQEGAVELMLHALESHIKSIISNCIIKLRTNRALGITVPKRDLVQSEIHQHNTAPASSSTGSASGTQAGPAGLFENFGSSSHDSSMESAPIGDSSGYQASYNTGGGNFKRTTTITAKDLAFAIDISPSMLVENPVNVERLMSILMEEESEEEDEDVDMDEHDESFRSRYSGLGYHLVKAKLALPHSPTLMHTLFMMNTEAEGRHMVRRRRDMREPEYANCHDLTRQHTDRLLVGTGVYTSWHAKRSTINVDDVKLATRRNASLYELIGQEADRLTQQSKDVREAKKKKK</sequence>
<feature type="region of interest" description="Disordered" evidence="5">
    <location>
        <begin position="75"/>
        <end position="118"/>
    </location>
</feature>
<keyword evidence="4" id="KW-0539">Nucleus</keyword>
<organism evidence="6 7">
    <name type="scientific">Mortierella alpina</name>
    <name type="common">Oleaginous fungus</name>
    <name type="synonym">Mortierella renispora</name>
    <dbReference type="NCBI Taxonomy" id="64518"/>
    <lineage>
        <taxon>Eukaryota</taxon>
        <taxon>Fungi</taxon>
        <taxon>Fungi incertae sedis</taxon>
        <taxon>Mucoromycota</taxon>
        <taxon>Mortierellomycotina</taxon>
        <taxon>Mortierellomycetes</taxon>
        <taxon>Mortierellales</taxon>
        <taxon>Mortierellaceae</taxon>
        <taxon>Mortierella</taxon>
    </lineage>
</organism>
<evidence type="ECO:0008006" key="8">
    <source>
        <dbReference type="Google" id="ProtNLM"/>
    </source>
</evidence>
<feature type="region of interest" description="Disordered" evidence="5">
    <location>
        <begin position="253"/>
        <end position="297"/>
    </location>
</feature>
<proteinExistence type="predicted"/>
<feature type="compositionally biased region" description="Polar residues" evidence="5">
    <location>
        <begin position="280"/>
        <end position="290"/>
    </location>
</feature>
<dbReference type="GO" id="GO:0046982">
    <property type="term" value="F:protein heterodimerization activity"/>
    <property type="evidence" value="ECO:0007669"/>
    <property type="project" value="InterPro"/>
</dbReference>
<evidence type="ECO:0000256" key="3">
    <source>
        <dbReference type="ARBA" id="ARBA00023163"/>
    </source>
</evidence>
<dbReference type="EMBL" id="JAIFTL010000218">
    <property type="protein sequence ID" value="KAG9321236.1"/>
    <property type="molecule type" value="Genomic_DNA"/>
</dbReference>
<evidence type="ECO:0000256" key="1">
    <source>
        <dbReference type="ARBA" id="ARBA00004123"/>
    </source>
</evidence>
<name>A0A9P8A2F1_MORAP</name>
<comment type="caution">
    <text evidence="6">The sequence shown here is derived from an EMBL/GenBank/DDBJ whole genome shotgun (WGS) entry which is preliminary data.</text>
</comment>
<keyword evidence="2" id="KW-0805">Transcription regulation</keyword>
<keyword evidence="3" id="KW-0804">Transcription</keyword>
<dbReference type="GO" id="GO:0005634">
    <property type="term" value="C:nucleus"/>
    <property type="evidence" value="ECO:0007669"/>
    <property type="project" value="UniProtKB-SubCell"/>
</dbReference>
<dbReference type="PANTHER" id="PTHR21277">
    <property type="entry name" value="TRANSCRIPTIONAL ADAPTER 1"/>
    <property type="match status" value="1"/>
</dbReference>
<dbReference type="GO" id="GO:0006357">
    <property type="term" value="P:regulation of transcription by RNA polymerase II"/>
    <property type="evidence" value="ECO:0007669"/>
    <property type="project" value="TreeGrafter"/>
</dbReference>
<dbReference type="GO" id="GO:0003713">
    <property type="term" value="F:transcription coactivator activity"/>
    <property type="evidence" value="ECO:0007669"/>
    <property type="project" value="TreeGrafter"/>
</dbReference>
<feature type="compositionally biased region" description="Basic and acidic residues" evidence="5">
    <location>
        <begin position="93"/>
        <end position="107"/>
    </location>
</feature>
<dbReference type="CDD" id="cd22933">
    <property type="entry name" value="HFD_HFI1"/>
    <property type="match status" value="1"/>
</dbReference>
<dbReference type="InterPro" id="IPR009072">
    <property type="entry name" value="Histone-fold"/>
</dbReference>
<evidence type="ECO:0000256" key="5">
    <source>
        <dbReference type="SAM" id="MobiDB-lite"/>
    </source>
</evidence>
<dbReference type="GO" id="GO:0000124">
    <property type="term" value="C:SAGA complex"/>
    <property type="evidence" value="ECO:0007669"/>
    <property type="project" value="TreeGrafter"/>
</dbReference>
<dbReference type="InterPro" id="IPR024738">
    <property type="entry name" value="Hfi1/Tada1"/>
</dbReference>
<gene>
    <name evidence="6" type="ORF">KVV02_003910</name>
</gene>
<evidence type="ECO:0000313" key="7">
    <source>
        <dbReference type="Proteomes" id="UP000717515"/>
    </source>
</evidence>
<comment type="subcellular location">
    <subcellularLocation>
        <location evidence="1">Nucleus</location>
    </subcellularLocation>
</comment>
<dbReference type="AlphaFoldDB" id="A0A9P8A2F1"/>
<evidence type="ECO:0000256" key="2">
    <source>
        <dbReference type="ARBA" id="ARBA00023015"/>
    </source>
</evidence>
<dbReference type="Proteomes" id="UP000717515">
    <property type="component" value="Unassembled WGS sequence"/>
</dbReference>
<dbReference type="PANTHER" id="PTHR21277:SF5">
    <property type="entry name" value="TRANSCRIPTIONAL ADAPTER 1"/>
    <property type="match status" value="1"/>
</dbReference>
<protein>
    <recommendedName>
        <fullName evidence="8">Transcriptional coactivator HFI1/ADA1</fullName>
    </recommendedName>
</protein>
<accession>A0A9P8A2F1</accession>
<reference evidence="6" key="1">
    <citation type="submission" date="2021-07" db="EMBL/GenBank/DDBJ databases">
        <title>Draft genome of Mortierella alpina, strain LL118, isolated from an aspen leaf litter sample.</title>
        <authorList>
            <person name="Yang S."/>
            <person name="Vinatzer B.A."/>
        </authorList>
    </citation>
    <scope>NUCLEOTIDE SEQUENCE</scope>
    <source>
        <strain evidence="6">LL118</strain>
    </source>
</reference>
<dbReference type="Pfam" id="PF12767">
    <property type="entry name" value="SAGA-Tad1"/>
    <property type="match status" value="1"/>
</dbReference>